<dbReference type="Pfam" id="PF16925">
    <property type="entry name" value="TetR_C_13"/>
    <property type="match status" value="1"/>
</dbReference>
<comment type="caution">
    <text evidence="6">The sequence shown here is derived from an EMBL/GenBank/DDBJ whole genome shotgun (WGS) entry which is preliminary data.</text>
</comment>
<keyword evidence="3" id="KW-0804">Transcription</keyword>
<dbReference type="GO" id="GO:0003677">
    <property type="term" value="F:DNA binding"/>
    <property type="evidence" value="ECO:0007669"/>
    <property type="project" value="UniProtKB-UniRule"/>
</dbReference>
<feature type="domain" description="HTH tetR-type" evidence="5">
    <location>
        <begin position="44"/>
        <end position="104"/>
    </location>
</feature>
<keyword evidence="2 4" id="KW-0238">DNA-binding</keyword>
<dbReference type="InterPro" id="IPR036271">
    <property type="entry name" value="Tet_transcr_reg_TetR-rel_C_sf"/>
</dbReference>
<evidence type="ECO:0000313" key="7">
    <source>
        <dbReference type="Proteomes" id="UP000294887"/>
    </source>
</evidence>
<feature type="DNA-binding region" description="H-T-H motif" evidence="4">
    <location>
        <begin position="67"/>
        <end position="86"/>
    </location>
</feature>
<keyword evidence="1" id="KW-0805">Transcription regulation</keyword>
<dbReference type="AlphaFoldDB" id="A0A4R1F038"/>
<protein>
    <submittedName>
        <fullName evidence="6">TetR family transcriptional regulator</fullName>
    </submittedName>
</protein>
<name>A0A4R1F038_9GAMM</name>
<dbReference type="Proteomes" id="UP000294887">
    <property type="component" value="Unassembled WGS sequence"/>
</dbReference>
<dbReference type="PANTHER" id="PTHR47506">
    <property type="entry name" value="TRANSCRIPTIONAL REGULATORY PROTEIN"/>
    <property type="match status" value="1"/>
</dbReference>
<dbReference type="PROSITE" id="PS50977">
    <property type="entry name" value="HTH_TETR_2"/>
    <property type="match status" value="1"/>
</dbReference>
<evidence type="ECO:0000313" key="6">
    <source>
        <dbReference type="EMBL" id="TCJ84858.1"/>
    </source>
</evidence>
<dbReference type="InterPro" id="IPR011075">
    <property type="entry name" value="TetR_C"/>
</dbReference>
<evidence type="ECO:0000256" key="3">
    <source>
        <dbReference type="ARBA" id="ARBA00023163"/>
    </source>
</evidence>
<evidence type="ECO:0000256" key="1">
    <source>
        <dbReference type="ARBA" id="ARBA00023015"/>
    </source>
</evidence>
<dbReference type="EMBL" id="SMFQ01000004">
    <property type="protein sequence ID" value="TCJ84858.1"/>
    <property type="molecule type" value="Genomic_DNA"/>
</dbReference>
<evidence type="ECO:0000256" key="2">
    <source>
        <dbReference type="ARBA" id="ARBA00023125"/>
    </source>
</evidence>
<dbReference type="InterPro" id="IPR009057">
    <property type="entry name" value="Homeodomain-like_sf"/>
</dbReference>
<accession>A0A4R1F038</accession>
<gene>
    <name evidence="6" type="ORF">EV695_2821</name>
</gene>
<reference evidence="6 7" key="1">
    <citation type="submission" date="2019-03" db="EMBL/GenBank/DDBJ databases">
        <title>Genomic Encyclopedia of Type Strains, Phase IV (KMG-IV): sequencing the most valuable type-strain genomes for metagenomic binning, comparative biology and taxonomic classification.</title>
        <authorList>
            <person name="Goeker M."/>
        </authorList>
    </citation>
    <scope>NUCLEOTIDE SEQUENCE [LARGE SCALE GENOMIC DNA]</scope>
    <source>
        <strain evidence="6 7">DSM 24830</strain>
    </source>
</reference>
<evidence type="ECO:0000256" key="4">
    <source>
        <dbReference type="PROSITE-ProRule" id="PRU00335"/>
    </source>
</evidence>
<sequence length="240" mass="26730">MYGTELMKSLSKTIETPQSWWKLWSSLCPCSADAEGSEPLSKSSATREKILLAAFNEIYHCGFQAASLNNILKNTGTTKGALYHHFKNKMDLGYAVVDEFIFQSIKENWIEPLNQTDDPIRTIQDILINTSKIMTDADIRLGCPMNNLAQEMSPIDEGFRERISKVYSEWQEAIEAACERGKLAGNFKNSVDSKQASLLFVASLEGCLGYAKSLQSKDALLSCGQGLIDQLESLRPTKKT</sequence>
<organism evidence="6 7">
    <name type="scientific">Cocleimonas flava</name>
    <dbReference type="NCBI Taxonomy" id="634765"/>
    <lineage>
        <taxon>Bacteria</taxon>
        <taxon>Pseudomonadati</taxon>
        <taxon>Pseudomonadota</taxon>
        <taxon>Gammaproteobacteria</taxon>
        <taxon>Thiotrichales</taxon>
        <taxon>Thiotrichaceae</taxon>
        <taxon>Cocleimonas</taxon>
    </lineage>
</organism>
<dbReference type="OrthoDB" id="4541465at2"/>
<evidence type="ECO:0000259" key="5">
    <source>
        <dbReference type="PROSITE" id="PS50977"/>
    </source>
</evidence>
<keyword evidence="7" id="KW-1185">Reference proteome</keyword>
<dbReference type="InterPro" id="IPR001647">
    <property type="entry name" value="HTH_TetR"/>
</dbReference>
<proteinExistence type="predicted"/>
<dbReference type="SUPFAM" id="SSF48498">
    <property type="entry name" value="Tetracyclin repressor-like, C-terminal domain"/>
    <property type="match status" value="1"/>
</dbReference>
<dbReference type="Pfam" id="PF00440">
    <property type="entry name" value="TetR_N"/>
    <property type="match status" value="1"/>
</dbReference>
<dbReference type="Gene3D" id="1.10.357.10">
    <property type="entry name" value="Tetracycline Repressor, domain 2"/>
    <property type="match status" value="1"/>
</dbReference>
<dbReference type="PANTHER" id="PTHR47506:SF3">
    <property type="entry name" value="HTH-TYPE TRANSCRIPTIONAL REGULATOR LMRA"/>
    <property type="match status" value="1"/>
</dbReference>
<dbReference type="SUPFAM" id="SSF46689">
    <property type="entry name" value="Homeodomain-like"/>
    <property type="match status" value="1"/>
</dbReference>